<reference evidence="1 2" key="1">
    <citation type="submission" date="2016-11" db="EMBL/GenBank/DDBJ databases">
        <authorList>
            <person name="Jaros S."/>
            <person name="Januszkiewicz K."/>
            <person name="Wedrychowicz H."/>
        </authorList>
    </citation>
    <scope>NUCLEOTIDE SEQUENCE [LARGE SCALE GENOMIC DNA]</scope>
    <source>
        <strain evidence="1 2">IBRC-M 10683</strain>
    </source>
</reference>
<dbReference type="STRING" id="930117.SAMN05216225_104522"/>
<evidence type="ECO:0000313" key="2">
    <source>
        <dbReference type="Proteomes" id="UP000183988"/>
    </source>
</evidence>
<name>A0A1M5L9U0_9BACI</name>
<dbReference type="OrthoDB" id="1114958at2"/>
<keyword evidence="2" id="KW-1185">Reference proteome</keyword>
<dbReference type="EMBL" id="FQVW01000045">
    <property type="protein sequence ID" value="SHG61730.1"/>
    <property type="molecule type" value="Genomic_DNA"/>
</dbReference>
<dbReference type="PROSITE" id="PS51257">
    <property type="entry name" value="PROKAR_LIPOPROTEIN"/>
    <property type="match status" value="1"/>
</dbReference>
<dbReference type="AlphaFoldDB" id="A0A1M5L9U0"/>
<proteinExistence type="predicted"/>
<sequence length="358" mass="43037">MKKIGIIGIFALIVVFLVSCGENEDVSEEKSSSGTVIERYEQSGAECKTVDNVIERGDCFQEVNDKYLRWYMDQSKREFYFPFQIDQEHWKDILYYSLDSQSDETELKETEHFTEYADPYSSNPQRGENELEEYWYVFSNIFPKEYRESLAKFYWTDTGEDFVFGVGRDEENLEDTVLMISHNIGDYYPATKSTLIHEFAHILTVNEEQVQVMEEAYFLTDTKIWEDAEEICDVPYVYGWGCVEESSYIYSYYQEFWEDIDKEFRQINWETEDDYKEFFLKYEDRFFNSYQGTYPEEDLAESFTFFVMMNSSEIHSEENSEMKYDKVDFFYQYDELVELRTMILENIYDLSVKDGKFY</sequence>
<dbReference type="RefSeq" id="WP_072891591.1">
    <property type="nucleotide sequence ID" value="NZ_FQVW01000045.1"/>
</dbReference>
<accession>A0A1M5L9U0</accession>
<organism evidence="1 2">
    <name type="scientific">Ornithinibacillus halophilus</name>
    <dbReference type="NCBI Taxonomy" id="930117"/>
    <lineage>
        <taxon>Bacteria</taxon>
        <taxon>Bacillati</taxon>
        <taxon>Bacillota</taxon>
        <taxon>Bacilli</taxon>
        <taxon>Bacillales</taxon>
        <taxon>Bacillaceae</taxon>
        <taxon>Ornithinibacillus</taxon>
    </lineage>
</organism>
<dbReference type="Proteomes" id="UP000183988">
    <property type="component" value="Unassembled WGS sequence"/>
</dbReference>
<evidence type="ECO:0000313" key="1">
    <source>
        <dbReference type="EMBL" id="SHG61730.1"/>
    </source>
</evidence>
<protein>
    <submittedName>
        <fullName evidence="1">Uncharacterized protein</fullName>
    </submittedName>
</protein>
<gene>
    <name evidence="1" type="ORF">SAMN05216225_104522</name>
</gene>